<dbReference type="Gene3D" id="1.20.1250.20">
    <property type="entry name" value="MFS general substrate transporter like domains"/>
    <property type="match status" value="1"/>
</dbReference>
<evidence type="ECO:0000256" key="4">
    <source>
        <dbReference type="ARBA" id="ARBA00022989"/>
    </source>
</evidence>
<dbReference type="InterPro" id="IPR011701">
    <property type="entry name" value="MFS"/>
</dbReference>
<keyword evidence="4 6" id="KW-1133">Transmembrane helix</keyword>
<dbReference type="PANTHER" id="PTHR19432">
    <property type="entry name" value="SUGAR TRANSPORTER"/>
    <property type="match status" value="1"/>
</dbReference>
<dbReference type="InterPro" id="IPR036259">
    <property type="entry name" value="MFS_trans_sf"/>
</dbReference>
<evidence type="ECO:0000256" key="6">
    <source>
        <dbReference type="SAM" id="Phobius"/>
    </source>
</evidence>
<feature type="transmembrane region" description="Helical" evidence="6">
    <location>
        <begin position="296"/>
        <end position="318"/>
    </location>
</feature>
<organism evidence="7 8">
    <name type="scientific">Galdieria yellowstonensis</name>
    <dbReference type="NCBI Taxonomy" id="3028027"/>
    <lineage>
        <taxon>Eukaryota</taxon>
        <taxon>Rhodophyta</taxon>
        <taxon>Bangiophyceae</taxon>
        <taxon>Galdieriales</taxon>
        <taxon>Galdieriaceae</taxon>
        <taxon>Galdieria</taxon>
    </lineage>
</organism>
<sequence length="490" mass="54263">MARQTESEMSVVSWKRLFLIALGLCGVQFCWAIQVGNTTRSLLELGLDPELVSMAWLAGPIAGIIVQPLVGTLSDRYETRMGKRTPFILAGSFFSAVALLLFGNAEQLGKWLGDVSNDVSVNSNRMEKMNVSHYGLVIAVVAFWLLDFSLNAVQGPLRALMADVAPSEQQEQGNAFFALFTGVGNLLGNILGSIPLSEYVNFISSDICGLYSVGAVIIIVTSCICGYFANERDMLSLKNYHTSHYYLTFESSQLMEESSPFGEETRNQGQEDIGERFGMRQITQILRDAPFPFWKLFLIQCFTWFAWFTEFVFITSWMGSEVLQGNPNAPEGSKSRLSFDYGVRMGNVGLSLQSVVAIAYSLVLPRLVKVAGIKFCYILAHFLLGFCLCWTPILTKLHSVGWSIVAIALLGIPWASTITIPWAILSRSLRAHVPERMGMYSTLFNASQCFPEILVSIVAEKLLARLSRQTTILAMGGVMAWLGSSWIFTL</sequence>
<keyword evidence="5 6" id="KW-0472">Membrane</keyword>
<feature type="transmembrane region" description="Helical" evidence="6">
    <location>
        <begin position="375"/>
        <end position="394"/>
    </location>
</feature>
<evidence type="ECO:0000256" key="2">
    <source>
        <dbReference type="ARBA" id="ARBA00022448"/>
    </source>
</evidence>
<feature type="transmembrane region" description="Helical" evidence="6">
    <location>
        <begin position="131"/>
        <end position="153"/>
    </location>
</feature>
<dbReference type="GO" id="GO:0016020">
    <property type="term" value="C:membrane"/>
    <property type="evidence" value="ECO:0007669"/>
    <property type="project" value="UniProtKB-SubCell"/>
</dbReference>
<reference evidence="7 8" key="1">
    <citation type="submission" date="2022-07" db="EMBL/GenBank/DDBJ databases">
        <title>Genome-wide signatures of adaptation to extreme environments.</title>
        <authorList>
            <person name="Cho C.H."/>
            <person name="Yoon H.S."/>
        </authorList>
    </citation>
    <scope>NUCLEOTIDE SEQUENCE [LARGE SCALE GENOMIC DNA]</scope>
    <source>
        <strain evidence="7 8">108.79 E11</strain>
    </source>
</reference>
<feature type="transmembrane region" description="Helical" evidence="6">
    <location>
        <begin position="209"/>
        <end position="229"/>
    </location>
</feature>
<evidence type="ECO:0000313" key="8">
    <source>
        <dbReference type="Proteomes" id="UP001300502"/>
    </source>
</evidence>
<proteinExistence type="predicted"/>
<dbReference type="Pfam" id="PF07690">
    <property type="entry name" value="MFS_1"/>
    <property type="match status" value="1"/>
</dbReference>
<evidence type="ECO:0000256" key="3">
    <source>
        <dbReference type="ARBA" id="ARBA00022692"/>
    </source>
</evidence>
<feature type="transmembrane region" description="Helical" evidence="6">
    <location>
        <begin position="400"/>
        <end position="425"/>
    </location>
</feature>
<dbReference type="AlphaFoldDB" id="A0AAV9INX3"/>
<feature type="transmembrane region" description="Helical" evidence="6">
    <location>
        <begin position="86"/>
        <end position="105"/>
    </location>
</feature>
<dbReference type="EMBL" id="JANCYU010000070">
    <property type="protein sequence ID" value="KAK4528856.1"/>
    <property type="molecule type" value="Genomic_DNA"/>
</dbReference>
<comment type="caution">
    <text evidence="7">The sequence shown here is derived from an EMBL/GenBank/DDBJ whole genome shotgun (WGS) entry which is preliminary data.</text>
</comment>
<dbReference type="GO" id="GO:0008506">
    <property type="term" value="F:sucrose:proton symporter activity"/>
    <property type="evidence" value="ECO:0007669"/>
    <property type="project" value="TreeGrafter"/>
</dbReference>
<keyword evidence="8" id="KW-1185">Reference proteome</keyword>
<evidence type="ECO:0008006" key="9">
    <source>
        <dbReference type="Google" id="ProtNLM"/>
    </source>
</evidence>
<feature type="transmembrane region" description="Helical" evidence="6">
    <location>
        <begin position="471"/>
        <end position="489"/>
    </location>
</feature>
<evidence type="ECO:0000313" key="7">
    <source>
        <dbReference type="EMBL" id="KAK4528856.1"/>
    </source>
</evidence>
<feature type="transmembrane region" description="Helical" evidence="6">
    <location>
        <begin position="341"/>
        <end position="363"/>
    </location>
</feature>
<dbReference type="SUPFAM" id="SSF103473">
    <property type="entry name" value="MFS general substrate transporter"/>
    <property type="match status" value="1"/>
</dbReference>
<evidence type="ECO:0000256" key="1">
    <source>
        <dbReference type="ARBA" id="ARBA00004141"/>
    </source>
</evidence>
<dbReference type="PANTHER" id="PTHR19432:SF35">
    <property type="entry name" value="SOLUTE CARRIER FAMILY 45 MEMBER 3 ISOFORM X1"/>
    <property type="match status" value="1"/>
</dbReference>
<comment type="subcellular location">
    <subcellularLocation>
        <location evidence="1">Membrane</location>
        <topology evidence="1">Multi-pass membrane protein</topology>
    </subcellularLocation>
</comment>
<gene>
    <name evidence="7" type="ORF">GAYE_SCF65G6803</name>
</gene>
<name>A0AAV9INX3_9RHOD</name>
<feature type="transmembrane region" description="Helical" evidence="6">
    <location>
        <begin position="174"/>
        <end position="197"/>
    </location>
</feature>
<dbReference type="Proteomes" id="UP001300502">
    <property type="component" value="Unassembled WGS sequence"/>
</dbReference>
<keyword evidence="2" id="KW-0813">Transport</keyword>
<accession>A0AAV9INX3</accession>
<feature type="transmembrane region" description="Helical" evidence="6">
    <location>
        <begin position="56"/>
        <end position="74"/>
    </location>
</feature>
<protein>
    <recommendedName>
        <fullName evidence="9">Sucrose transporter</fullName>
    </recommendedName>
</protein>
<evidence type="ECO:0000256" key="5">
    <source>
        <dbReference type="ARBA" id="ARBA00023136"/>
    </source>
</evidence>
<keyword evidence="3 6" id="KW-0812">Transmembrane</keyword>